<dbReference type="EMBL" id="JAUHHV010000006">
    <property type="protein sequence ID" value="KAK1421194.1"/>
    <property type="molecule type" value="Genomic_DNA"/>
</dbReference>
<proteinExistence type="predicted"/>
<dbReference type="Proteomes" id="UP001229421">
    <property type="component" value="Unassembled WGS sequence"/>
</dbReference>
<sequence>MSETMLVNPTDALPLLCVTEKSIRWLTVLSGNWNRVGGLVLACQHLQSDHRVFVSSQRAKPDSVSVVELSSSASHFLELSGNSAQTTPSSPSLAL</sequence>
<protein>
    <submittedName>
        <fullName evidence="1">Uncharacterized protein</fullName>
    </submittedName>
</protein>
<reference evidence="1" key="1">
    <citation type="journal article" date="2023" name="bioRxiv">
        <title>Improved chromosome-level genome assembly for marigold (Tagetes erecta).</title>
        <authorList>
            <person name="Jiang F."/>
            <person name="Yuan L."/>
            <person name="Wang S."/>
            <person name="Wang H."/>
            <person name="Xu D."/>
            <person name="Wang A."/>
            <person name="Fan W."/>
        </authorList>
    </citation>
    <scope>NUCLEOTIDE SEQUENCE</scope>
    <source>
        <strain evidence="1">WSJ</strain>
        <tissue evidence="1">Leaf</tissue>
    </source>
</reference>
<evidence type="ECO:0000313" key="2">
    <source>
        <dbReference type="Proteomes" id="UP001229421"/>
    </source>
</evidence>
<keyword evidence="2" id="KW-1185">Reference proteome</keyword>
<evidence type="ECO:0000313" key="1">
    <source>
        <dbReference type="EMBL" id="KAK1421194.1"/>
    </source>
</evidence>
<accession>A0AAD8KEG5</accession>
<dbReference type="AlphaFoldDB" id="A0AAD8KEG5"/>
<organism evidence="1 2">
    <name type="scientific">Tagetes erecta</name>
    <name type="common">African marigold</name>
    <dbReference type="NCBI Taxonomy" id="13708"/>
    <lineage>
        <taxon>Eukaryota</taxon>
        <taxon>Viridiplantae</taxon>
        <taxon>Streptophyta</taxon>
        <taxon>Embryophyta</taxon>
        <taxon>Tracheophyta</taxon>
        <taxon>Spermatophyta</taxon>
        <taxon>Magnoliopsida</taxon>
        <taxon>eudicotyledons</taxon>
        <taxon>Gunneridae</taxon>
        <taxon>Pentapetalae</taxon>
        <taxon>asterids</taxon>
        <taxon>campanulids</taxon>
        <taxon>Asterales</taxon>
        <taxon>Asteraceae</taxon>
        <taxon>Asteroideae</taxon>
        <taxon>Heliantheae alliance</taxon>
        <taxon>Tageteae</taxon>
        <taxon>Tagetes</taxon>
    </lineage>
</organism>
<gene>
    <name evidence="1" type="ORF">QVD17_23357</name>
</gene>
<comment type="caution">
    <text evidence="1">The sequence shown here is derived from an EMBL/GenBank/DDBJ whole genome shotgun (WGS) entry which is preliminary data.</text>
</comment>
<name>A0AAD8KEG5_TARER</name>